<proteinExistence type="predicted"/>
<sequence>HSIVGLDCSVLDIPPPLHREQARQHGNERVSAAGVITDIPEIPTLLSTRQKRHDVPSCFTFVWTPYMAMARHRARLVARGGRDPDMACEGADCSFHVRQVSYADRVKRQFGSEQPVPMAPANLDGFLGATARGDDRWWPDELAYWYGFWRNRMSRDHQIQIVPTRHPGLPSKEYTDWWAVACRQRFLTQDRLLQDPRGFQLPGDVPPAASQARDPIVLPRDAPARGRRAQMQRPDIRRKGEGSGGDDEDEEAEYARQEDIPEGGGNQDPGGDGPVTHDADLDFFSGMDVDLARFMEYGGGSESGSGSQPGEGVPPSHRYGPPSDMYKLFTCGEQTMDQIAHGYVTSRPTDDAVYRPSPPLQHHPDHSQPCQGFQYYQFLQQSFLHTSPQQHYQLPSPHSQTYYQPSPQPSYPSPSWAQPHYQSTVSYHTPSPQPQYDDQAHQVVRPWAQRPQGIAIRPLRHIITSPPSSGARGRPGPGCWSCLSSFSSMYHASLKLYERSANM</sequence>
<feature type="compositionally biased region" description="Gly residues" evidence="1">
    <location>
        <begin position="262"/>
        <end position="273"/>
    </location>
</feature>
<evidence type="ECO:0008006" key="4">
    <source>
        <dbReference type="Google" id="ProtNLM"/>
    </source>
</evidence>
<evidence type="ECO:0000313" key="3">
    <source>
        <dbReference type="Proteomes" id="UP001341840"/>
    </source>
</evidence>
<protein>
    <recommendedName>
        <fullName evidence="4">Aminotransferase-like plant mobile domain-containing protein</fullName>
    </recommendedName>
</protein>
<feature type="compositionally biased region" description="Gly residues" evidence="1">
    <location>
        <begin position="297"/>
        <end position="309"/>
    </location>
</feature>
<feature type="region of interest" description="Disordered" evidence="1">
    <location>
        <begin position="296"/>
        <end position="326"/>
    </location>
</feature>
<feature type="region of interest" description="Disordered" evidence="1">
    <location>
        <begin position="348"/>
        <end position="369"/>
    </location>
</feature>
<feature type="compositionally biased region" description="Low complexity" evidence="1">
    <location>
        <begin position="395"/>
        <end position="405"/>
    </location>
</feature>
<gene>
    <name evidence="2" type="ORF">PIB30_074452</name>
</gene>
<feature type="non-terminal residue" evidence="2">
    <location>
        <position position="1"/>
    </location>
</feature>
<feature type="region of interest" description="Disordered" evidence="1">
    <location>
        <begin position="198"/>
        <end position="281"/>
    </location>
</feature>
<accession>A0ABU6RQ11</accession>
<dbReference type="Proteomes" id="UP001341840">
    <property type="component" value="Unassembled WGS sequence"/>
</dbReference>
<feature type="region of interest" description="Disordered" evidence="1">
    <location>
        <begin position="388"/>
        <end position="437"/>
    </location>
</feature>
<keyword evidence="3" id="KW-1185">Reference proteome</keyword>
<evidence type="ECO:0000313" key="2">
    <source>
        <dbReference type="EMBL" id="MED6126030.1"/>
    </source>
</evidence>
<comment type="caution">
    <text evidence="2">The sequence shown here is derived from an EMBL/GenBank/DDBJ whole genome shotgun (WGS) entry which is preliminary data.</text>
</comment>
<name>A0ABU6RQ11_9FABA</name>
<organism evidence="2 3">
    <name type="scientific">Stylosanthes scabra</name>
    <dbReference type="NCBI Taxonomy" id="79078"/>
    <lineage>
        <taxon>Eukaryota</taxon>
        <taxon>Viridiplantae</taxon>
        <taxon>Streptophyta</taxon>
        <taxon>Embryophyta</taxon>
        <taxon>Tracheophyta</taxon>
        <taxon>Spermatophyta</taxon>
        <taxon>Magnoliopsida</taxon>
        <taxon>eudicotyledons</taxon>
        <taxon>Gunneridae</taxon>
        <taxon>Pentapetalae</taxon>
        <taxon>rosids</taxon>
        <taxon>fabids</taxon>
        <taxon>Fabales</taxon>
        <taxon>Fabaceae</taxon>
        <taxon>Papilionoideae</taxon>
        <taxon>50 kb inversion clade</taxon>
        <taxon>dalbergioids sensu lato</taxon>
        <taxon>Dalbergieae</taxon>
        <taxon>Pterocarpus clade</taxon>
        <taxon>Stylosanthes</taxon>
    </lineage>
</organism>
<reference evidence="2 3" key="1">
    <citation type="journal article" date="2023" name="Plants (Basel)">
        <title>Bridging the Gap: Combining Genomics and Transcriptomics Approaches to Understand Stylosanthes scabra, an Orphan Legume from the Brazilian Caatinga.</title>
        <authorList>
            <person name="Ferreira-Neto J.R.C."/>
            <person name="da Silva M.D."/>
            <person name="Binneck E."/>
            <person name="de Melo N.F."/>
            <person name="da Silva R.H."/>
            <person name="de Melo A.L.T.M."/>
            <person name="Pandolfi V."/>
            <person name="Bustamante F.O."/>
            <person name="Brasileiro-Vidal A.C."/>
            <person name="Benko-Iseppon A.M."/>
        </authorList>
    </citation>
    <scope>NUCLEOTIDE SEQUENCE [LARGE SCALE GENOMIC DNA]</scope>
    <source>
        <tissue evidence="2">Leaves</tissue>
    </source>
</reference>
<evidence type="ECO:0000256" key="1">
    <source>
        <dbReference type="SAM" id="MobiDB-lite"/>
    </source>
</evidence>
<feature type="compositionally biased region" description="Polar residues" evidence="1">
    <location>
        <begin position="420"/>
        <end position="436"/>
    </location>
</feature>
<dbReference type="EMBL" id="JASCZI010031134">
    <property type="protein sequence ID" value="MED6126030.1"/>
    <property type="molecule type" value="Genomic_DNA"/>
</dbReference>